<gene>
    <name evidence="2" type="ORF">HXW94_16095</name>
</gene>
<name>A0A850SYU9_9BACT</name>
<comment type="caution">
    <text evidence="2">The sequence shown here is derived from an EMBL/GenBank/DDBJ whole genome shotgun (WGS) entry which is preliminary data.</text>
</comment>
<evidence type="ECO:0000259" key="1">
    <source>
        <dbReference type="Pfam" id="PF03235"/>
    </source>
</evidence>
<evidence type="ECO:0000313" key="3">
    <source>
        <dbReference type="Proteomes" id="UP000553343"/>
    </source>
</evidence>
<protein>
    <submittedName>
        <fullName evidence="2">DUF262 domain-containing protein</fullName>
    </submittedName>
</protein>
<dbReference type="Pfam" id="PF03235">
    <property type="entry name" value="GmrSD_N"/>
    <property type="match status" value="1"/>
</dbReference>
<dbReference type="PANTHER" id="PTHR39639">
    <property type="entry name" value="CHROMOSOME 16, WHOLE GENOME SHOTGUN SEQUENCE"/>
    <property type="match status" value="1"/>
</dbReference>
<dbReference type="AlphaFoldDB" id="A0A850SYU9"/>
<keyword evidence="3" id="KW-1185">Reference proteome</keyword>
<proteinExistence type="predicted"/>
<dbReference type="PANTHER" id="PTHR39639:SF1">
    <property type="entry name" value="DUF262 DOMAIN-CONTAINING PROTEIN"/>
    <property type="match status" value="1"/>
</dbReference>
<feature type="domain" description="GmrSD restriction endonucleases N-terminal" evidence="1">
    <location>
        <begin position="47"/>
        <end position="182"/>
    </location>
</feature>
<dbReference type="InterPro" id="IPR004919">
    <property type="entry name" value="GmrSD_N"/>
</dbReference>
<dbReference type="Proteomes" id="UP000553343">
    <property type="component" value="Unassembled WGS sequence"/>
</dbReference>
<evidence type="ECO:0000313" key="2">
    <source>
        <dbReference type="EMBL" id="NWH06484.1"/>
    </source>
</evidence>
<organism evidence="2 3">
    <name type="scientific">Desulfobacter latus</name>
    <dbReference type="NCBI Taxonomy" id="2292"/>
    <lineage>
        <taxon>Bacteria</taxon>
        <taxon>Pseudomonadati</taxon>
        <taxon>Thermodesulfobacteriota</taxon>
        <taxon>Desulfobacteria</taxon>
        <taxon>Desulfobacterales</taxon>
        <taxon>Desulfobacteraceae</taxon>
        <taxon>Desulfobacter</taxon>
    </lineage>
</organism>
<sequence>MKQPSLELESEAGLSACFEDVYPDATVKISRDQYSVFEIRRMIRDTGELILDPEFQRKRVWKLEQERELIESVLMGIPIPVFYVFEDMEGKKQIVDGRQRISAIVRYLDNEFFLDNLKMLPQFDKKKFNELAPLYQSKIERYQVSVYVIEPPTPERVKYDIFDRVNRGGTRLNSQEMRHALYSGASTRLLKKLSKFTAFKKATGNGVKGVRMRDQYIILRFLGFHLWRQQELEFQYKSKPDELLAMVMQTINSFSSERIEALEKMFNVAMSRSFEVLGPDGFRFQTYNVNKRPINMALFEAMAHFFALVNLDGLDKAALKKDLDELKIVFDNSDFFKGRVDSTTSVEYRFKAVEALAGRKET</sequence>
<reference evidence="2 3" key="1">
    <citation type="submission" date="2020-06" db="EMBL/GenBank/DDBJ databases">
        <title>High-quality draft genome of sulfate reducer Desulfobacter latus type strain AcrS2 isolated from marine sediment.</title>
        <authorList>
            <person name="Hoppe M."/>
            <person name="Larsen C.K."/>
            <person name="Marshall I.P.G."/>
            <person name="Schramm A."/>
            <person name="Marietou A.G."/>
        </authorList>
    </citation>
    <scope>NUCLEOTIDE SEQUENCE [LARGE SCALE GENOMIC DNA]</scope>
    <source>
        <strain evidence="2 3">AcRS2</strain>
    </source>
</reference>
<dbReference type="EMBL" id="JACADJ010000080">
    <property type="protein sequence ID" value="NWH06484.1"/>
    <property type="molecule type" value="Genomic_DNA"/>
</dbReference>
<accession>A0A850SYU9</accession>